<protein>
    <recommendedName>
        <fullName evidence="1">FAD/NAD(P)-binding domain-containing protein</fullName>
    </recommendedName>
</protein>
<evidence type="ECO:0000259" key="1">
    <source>
        <dbReference type="Pfam" id="PF07992"/>
    </source>
</evidence>
<reference evidence="2 3" key="1">
    <citation type="journal article" date="2016" name="Nat. Commun.">
        <title>Thousands of microbial genomes shed light on interconnected biogeochemical processes in an aquifer system.</title>
        <authorList>
            <person name="Anantharaman K."/>
            <person name="Brown C.T."/>
            <person name="Hug L.A."/>
            <person name="Sharon I."/>
            <person name="Castelle C.J."/>
            <person name="Probst A.J."/>
            <person name="Thomas B.C."/>
            <person name="Singh A."/>
            <person name="Wilkins M.J."/>
            <person name="Karaoz U."/>
            <person name="Brodie E.L."/>
            <person name="Williams K.H."/>
            <person name="Hubbard S.S."/>
            <person name="Banfield J.F."/>
        </authorList>
    </citation>
    <scope>NUCLEOTIDE SEQUENCE [LARGE SCALE GENOMIC DNA]</scope>
</reference>
<dbReference type="AlphaFoldDB" id="A0A1F4R8J5"/>
<dbReference type="PANTHER" id="PTHR43755:SF1">
    <property type="entry name" value="FAD-DEPENDENT PYRIDINE NUCLEOTIDE-DISULPHIDE OXIDOREDUCTASE"/>
    <property type="match status" value="1"/>
</dbReference>
<dbReference type="InterPro" id="IPR052541">
    <property type="entry name" value="SQRD"/>
</dbReference>
<evidence type="ECO:0000313" key="2">
    <source>
        <dbReference type="EMBL" id="OGC04468.1"/>
    </source>
</evidence>
<gene>
    <name evidence="2" type="ORF">A3H38_02090</name>
</gene>
<dbReference type="Pfam" id="PF07992">
    <property type="entry name" value="Pyr_redox_2"/>
    <property type="match status" value="1"/>
</dbReference>
<dbReference type="GO" id="GO:0016491">
    <property type="term" value="F:oxidoreductase activity"/>
    <property type="evidence" value="ECO:0007669"/>
    <property type="project" value="InterPro"/>
</dbReference>
<feature type="domain" description="FAD/NAD(P)-binding" evidence="1">
    <location>
        <begin position="4"/>
        <end position="286"/>
    </location>
</feature>
<dbReference type="InterPro" id="IPR036188">
    <property type="entry name" value="FAD/NAD-bd_sf"/>
</dbReference>
<accession>A0A1F4R8J5</accession>
<dbReference type="InterPro" id="IPR023753">
    <property type="entry name" value="FAD/NAD-binding_dom"/>
</dbReference>
<dbReference type="EMBL" id="METP01000051">
    <property type="protein sequence ID" value="OGC04468.1"/>
    <property type="molecule type" value="Genomic_DNA"/>
</dbReference>
<dbReference type="SUPFAM" id="SSF51905">
    <property type="entry name" value="FAD/NAD(P)-binding domain"/>
    <property type="match status" value="2"/>
</dbReference>
<evidence type="ECO:0000313" key="3">
    <source>
        <dbReference type="Proteomes" id="UP000176938"/>
    </source>
</evidence>
<comment type="caution">
    <text evidence="2">The sequence shown here is derived from an EMBL/GenBank/DDBJ whole genome shotgun (WGS) entry which is preliminary data.</text>
</comment>
<proteinExistence type="predicted"/>
<dbReference type="Proteomes" id="UP000176938">
    <property type="component" value="Unassembled WGS sequence"/>
</dbReference>
<dbReference type="PANTHER" id="PTHR43755">
    <property type="match status" value="1"/>
</dbReference>
<name>A0A1F4R8J5_UNCSA</name>
<organism evidence="2 3">
    <name type="scientific">candidate division WOR-1 bacterium RIFCSPLOWO2_02_FULL_46_20</name>
    <dbReference type="NCBI Taxonomy" id="1802567"/>
    <lineage>
        <taxon>Bacteria</taxon>
        <taxon>Bacillati</taxon>
        <taxon>Saganbacteria</taxon>
    </lineage>
</organism>
<dbReference type="PRINTS" id="PR00469">
    <property type="entry name" value="PNDRDTASEII"/>
</dbReference>
<sequence length="382" mass="42134">MAKTILILGGGAGGLVAANELRQKLNGEHKIVLIDQNDYHLFYPSLFWVLEGTRTPEQITKKLTGLAKKGIDFRQGIITKIDVIEKKVEAGALSYSYDYLIIALGARLNYDAVEGLGAENCLYALPGILDIRKRLNEFSGGKAYVVVASVPFRCPAAPYEAAMLLNYFFRQRGIRDKVDLRVFTAEDQPMAVAGPKIGASVRGMIENQGIKYQPKVRLTSVDNRSGKIFFDNGEKIDFDLLAIVPPHKAPEVAKEAGLLGDSGWVPVNPSTLETKHPGVFAIGDITGIKLPNGKALPKAGVFAHYEAKVVAERIAAEIEGKKLAPKFNGWGSCFLEVGSGKAGLAFGNFYAKPDPKVTMFPPLKFWHLIKILFEKWWFYKWF</sequence>
<dbReference type="Gene3D" id="3.50.50.100">
    <property type="match status" value="1"/>
</dbReference>
<dbReference type="PRINTS" id="PR00368">
    <property type="entry name" value="FADPNR"/>
</dbReference>